<dbReference type="Proteomes" id="UP000757435">
    <property type="component" value="Unassembled WGS sequence"/>
</dbReference>
<protein>
    <submittedName>
        <fullName evidence="2">DUF4168 domain-containing protein</fullName>
    </submittedName>
</protein>
<dbReference type="Pfam" id="PF13767">
    <property type="entry name" value="DUF4168"/>
    <property type="match status" value="1"/>
</dbReference>
<evidence type="ECO:0000313" key="2">
    <source>
        <dbReference type="EMBL" id="MBW4659819.1"/>
    </source>
</evidence>
<evidence type="ECO:0000313" key="3">
    <source>
        <dbReference type="Proteomes" id="UP000757435"/>
    </source>
</evidence>
<organism evidence="2 3">
    <name type="scientific">Drouetiella hepatica Uher 2000/2452</name>
    <dbReference type="NCBI Taxonomy" id="904376"/>
    <lineage>
        <taxon>Bacteria</taxon>
        <taxon>Bacillati</taxon>
        <taxon>Cyanobacteriota</taxon>
        <taxon>Cyanophyceae</taxon>
        <taxon>Oculatellales</taxon>
        <taxon>Oculatellaceae</taxon>
        <taxon>Drouetiella</taxon>
    </lineage>
</organism>
<comment type="caution">
    <text evidence="2">The sequence shown here is derived from an EMBL/GenBank/DDBJ whole genome shotgun (WGS) entry which is preliminary data.</text>
</comment>
<accession>A0A951QC30</accession>
<dbReference type="EMBL" id="JAHHHD010000015">
    <property type="protein sequence ID" value="MBW4659819.1"/>
    <property type="molecule type" value="Genomic_DNA"/>
</dbReference>
<proteinExistence type="predicted"/>
<gene>
    <name evidence="2" type="ORF">KME15_14180</name>
</gene>
<feature type="domain" description="DUF4168" evidence="1">
    <location>
        <begin position="80"/>
        <end position="171"/>
    </location>
</feature>
<reference evidence="2" key="1">
    <citation type="submission" date="2021-05" db="EMBL/GenBank/DDBJ databases">
        <authorList>
            <person name="Pietrasiak N."/>
            <person name="Ward R."/>
            <person name="Stajich J.E."/>
            <person name="Kurbessoian T."/>
        </authorList>
    </citation>
    <scope>NUCLEOTIDE SEQUENCE</scope>
    <source>
        <strain evidence="2">UHER 2000/2452</strain>
    </source>
</reference>
<sequence length="181" mass="19538">MMTALSLLPQSSFSRSSDRFGMSRLMSRSLWVGSLALMGLLCGWVPIQQPASTLAEASNSPSFNLSFDSAAYAQSAVTEGEIQSYARSVLQIEPIRQAAYDNIKRASGAEVPPILCHRPSSLNSLDTSIRPIAIDYCNQAIAIVETNNLSITRFNEITMAHKSDAGLAGRIQQAMAVIQGQ</sequence>
<dbReference type="AlphaFoldDB" id="A0A951QC30"/>
<reference evidence="2" key="2">
    <citation type="journal article" date="2022" name="Microbiol. Resour. Announc.">
        <title>Metagenome Sequencing to Explore Phylogenomics of Terrestrial Cyanobacteria.</title>
        <authorList>
            <person name="Ward R.D."/>
            <person name="Stajich J.E."/>
            <person name="Johansen J.R."/>
            <person name="Huntemann M."/>
            <person name="Clum A."/>
            <person name="Foster B."/>
            <person name="Foster B."/>
            <person name="Roux S."/>
            <person name="Palaniappan K."/>
            <person name="Varghese N."/>
            <person name="Mukherjee S."/>
            <person name="Reddy T.B.K."/>
            <person name="Daum C."/>
            <person name="Copeland A."/>
            <person name="Chen I.A."/>
            <person name="Ivanova N.N."/>
            <person name="Kyrpides N.C."/>
            <person name="Shapiro N."/>
            <person name="Eloe-Fadrosh E.A."/>
            <person name="Pietrasiak N."/>
        </authorList>
    </citation>
    <scope>NUCLEOTIDE SEQUENCE</scope>
    <source>
        <strain evidence="2">UHER 2000/2452</strain>
    </source>
</reference>
<evidence type="ECO:0000259" key="1">
    <source>
        <dbReference type="Pfam" id="PF13767"/>
    </source>
</evidence>
<name>A0A951QC30_9CYAN</name>
<dbReference type="InterPro" id="IPR025433">
    <property type="entry name" value="DUF4168"/>
</dbReference>